<dbReference type="AlphaFoldDB" id="A0ABD6CJW6"/>
<dbReference type="EMBL" id="JBHUDK010000003">
    <property type="protein sequence ID" value="MFD1598090.1"/>
    <property type="molecule type" value="Genomic_DNA"/>
</dbReference>
<evidence type="ECO:0000256" key="1">
    <source>
        <dbReference type="SAM" id="MobiDB-lite"/>
    </source>
</evidence>
<gene>
    <name evidence="2" type="ORF">ACFSBX_03860</name>
</gene>
<comment type="caution">
    <text evidence="2">The sequence shown here is derived from an EMBL/GenBank/DDBJ whole genome shotgun (WGS) entry which is preliminary data.</text>
</comment>
<feature type="compositionally biased region" description="Gly residues" evidence="1">
    <location>
        <begin position="113"/>
        <end position="127"/>
    </location>
</feature>
<name>A0ABD6CJW6_9EURY</name>
<organism evidence="2 3">
    <name type="scientific">Halobellus rarus</name>
    <dbReference type="NCBI Taxonomy" id="1126237"/>
    <lineage>
        <taxon>Archaea</taxon>
        <taxon>Methanobacteriati</taxon>
        <taxon>Methanobacteriota</taxon>
        <taxon>Stenosarchaea group</taxon>
        <taxon>Halobacteria</taxon>
        <taxon>Halobacteriales</taxon>
        <taxon>Haloferacaceae</taxon>
        <taxon>Halobellus</taxon>
    </lineage>
</organism>
<dbReference type="Proteomes" id="UP001597085">
    <property type="component" value="Unassembled WGS sequence"/>
</dbReference>
<dbReference type="RefSeq" id="WP_256420247.1">
    <property type="nucleotide sequence ID" value="NZ_JANHDI010000001.1"/>
</dbReference>
<evidence type="ECO:0000313" key="3">
    <source>
        <dbReference type="Proteomes" id="UP001597085"/>
    </source>
</evidence>
<keyword evidence="3" id="KW-1185">Reference proteome</keyword>
<proteinExistence type="predicted"/>
<feature type="compositionally biased region" description="Acidic residues" evidence="1">
    <location>
        <begin position="130"/>
        <end position="139"/>
    </location>
</feature>
<evidence type="ECO:0000313" key="2">
    <source>
        <dbReference type="EMBL" id="MFD1598090.1"/>
    </source>
</evidence>
<sequence length="262" mass="28587">MADTIPISHLGRAAYCPRQYYYAERDGDHEPPASVADVRDLAFRYERHQTATDEELRRLPIAVTPGEYRSNLASLAERDDYDRLAAPATREAFLRGRDCHGVAHKVLEPADGTNGGAGMSGGDGANGTDGTDETNETAETDGTAGRDDAAPPTPTVVSPGDPPPQGVWEPQRVRAVAVAKALAWERERGVPRALVEYPAHGVVRTVRLTTRNRGAYRRTLWTIRSMRGVPSRIRDESKCDACDYRTTCGTKTRSLKTLLGLG</sequence>
<reference evidence="2 3" key="1">
    <citation type="journal article" date="2019" name="Int. J. Syst. Evol. Microbiol.">
        <title>The Global Catalogue of Microorganisms (GCM) 10K type strain sequencing project: providing services to taxonomists for standard genome sequencing and annotation.</title>
        <authorList>
            <consortium name="The Broad Institute Genomics Platform"/>
            <consortium name="The Broad Institute Genome Sequencing Center for Infectious Disease"/>
            <person name="Wu L."/>
            <person name="Ma J."/>
        </authorList>
    </citation>
    <scope>NUCLEOTIDE SEQUENCE [LARGE SCALE GENOMIC DNA]</scope>
    <source>
        <strain evidence="2 3">CGMCC 1.12121</strain>
    </source>
</reference>
<evidence type="ECO:0008006" key="4">
    <source>
        <dbReference type="Google" id="ProtNLM"/>
    </source>
</evidence>
<protein>
    <recommendedName>
        <fullName evidence="4">CRISPR-associated exonuclease Cas4</fullName>
    </recommendedName>
</protein>
<feature type="region of interest" description="Disordered" evidence="1">
    <location>
        <begin position="107"/>
        <end position="168"/>
    </location>
</feature>
<accession>A0ABD6CJW6</accession>